<comment type="caution">
    <text evidence="2">The sequence shown here is derived from an EMBL/GenBank/DDBJ whole genome shotgun (WGS) entry which is preliminary data.</text>
</comment>
<name>A0A7J6W928_THATH</name>
<protein>
    <submittedName>
        <fullName evidence="2">Uncharacterized protein</fullName>
    </submittedName>
</protein>
<feature type="region of interest" description="Disordered" evidence="1">
    <location>
        <begin position="19"/>
        <end position="50"/>
    </location>
</feature>
<proteinExistence type="predicted"/>
<gene>
    <name evidence="2" type="ORF">FRX31_017085</name>
</gene>
<sequence>MAEEGQILGVKDEVAATNVGRKKRKLESKAPQVNPEENGYGKSRGTKGVDVSSTKDLSNLVFNGVVPQVVKTKREIKVLIWYWCNNWVGRNRFHFRALAANWEGVLAGTVMGEQLVTGID</sequence>
<organism evidence="2 3">
    <name type="scientific">Thalictrum thalictroides</name>
    <name type="common">Rue-anemone</name>
    <name type="synonym">Anemone thalictroides</name>
    <dbReference type="NCBI Taxonomy" id="46969"/>
    <lineage>
        <taxon>Eukaryota</taxon>
        <taxon>Viridiplantae</taxon>
        <taxon>Streptophyta</taxon>
        <taxon>Embryophyta</taxon>
        <taxon>Tracheophyta</taxon>
        <taxon>Spermatophyta</taxon>
        <taxon>Magnoliopsida</taxon>
        <taxon>Ranunculales</taxon>
        <taxon>Ranunculaceae</taxon>
        <taxon>Thalictroideae</taxon>
        <taxon>Thalictrum</taxon>
    </lineage>
</organism>
<reference evidence="2 3" key="1">
    <citation type="submission" date="2020-06" db="EMBL/GenBank/DDBJ databases">
        <title>Transcriptomic and genomic resources for Thalictrum thalictroides and T. hernandezii: Facilitating candidate gene discovery in an emerging model plant lineage.</title>
        <authorList>
            <person name="Arias T."/>
            <person name="Riano-Pachon D.M."/>
            <person name="Di Stilio V.S."/>
        </authorList>
    </citation>
    <scope>NUCLEOTIDE SEQUENCE [LARGE SCALE GENOMIC DNA]</scope>
    <source>
        <strain evidence="3">cv. WT478/WT964</strain>
        <tissue evidence="2">Leaves</tissue>
    </source>
</reference>
<evidence type="ECO:0000313" key="3">
    <source>
        <dbReference type="Proteomes" id="UP000554482"/>
    </source>
</evidence>
<dbReference type="EMBL" id="JABWDY010020187">
    <property type="protein sequence ID" value="KAF5193328.1"/>
    <property type="molecule type" value="Genomic_DNA"/>
</dbReference>
<keyword evidence="3" id="KW-1185">Reference proteome</keyword>
<evidence type="ECO:0000313" key="2">
    <source>
        <dbReference type="EMBL" id="KAF5193328.1"/>
    </source>
</evidence>
<evidence type="ECO:0000256" key="1">
    <source>
        <dbReference type="SAM" id="MobiDB-lite"/>
    </source>
</evidence>
<dbReference type="Proteomes" id="UP000554482">
    <property type="component" value="Unassembled WGS sequence"/>
</dbReference>
<dbReference type="AlphaFoldDB" id="A0A7J6W928"/>
<accession>A0A7J6W928</accession>